<evidence type="ECO:0000256" key="2">
    <source>
        <dbReference type="SAM" id="Phobius"/>
    </source>
</evidence>
<proteinExistence type="predicted"/>
<dbReference type="Pfam" id="PF13632">
    <property type="entry name" value="Glyco_trans_2_3"/>
    <property type="match status" value="1"/>
</dbReference>
<evidence type="ECO:0000259" key="3">
    <source>
        <dbReference type="Pfam" id="PF13632"/>
    </source>
</evidence>
<protein>
    <recommendedName>
        <fullName evidence="3">Glycosyltransferase 2-like domain-containing protein</fullName>
    </recommendedName>
</protein>
<dbReference type="AlphaFoldDB" id="A0A0B7JQ53"/>
<dbReference type="InterPro" id="IPR029044">
    <property type="entry name" value="Nucleotide-diphossugar_trans"/>
</dbReference>
<keyword evidence="2" id="KW-0472">Membrane</keyword>
<feature type="region of interest" description="Disordered" evidence="1">
    <location>
        <begin position="122"/>
        <end position="141"/>
    </location>
</feature>
<sequence>MSVFGWCSRRVGGLSMLAVLFLSYWVISKESIRERHGYKFEHPDTHSTAYSSTSTTGAGIWTYIFAYYTLFLHAVVLCFPVRALYAIVDLTRAITRPSPSRSLKDYKSQALRRRGSYASVSSSETLISEHNGSSSTAASSEAGDFDLERYHDEGEHATADPVIHAIVIPNYKEEIDSLKETLEVLASHPQAHNSYDVYLGMEQREQGGEAKALALIEEFAKKFRSIDYTVHPGDIPGEAAGKGSNMAWAARKLSVKYPIEGRKNVVVTGIDADSHLSRNYFGQLTDMHLSYPETAPTTLYSAPIIFDRNAHAVPAVVRVADILWTAGGMSGLYRGSTIAPPTSVYSMSLELIDRVGGWDCGCEAIGEDLHMFVKSFFTLNGNLTCRTIAAPVSQSNVVGSGKGGIRGMFIDMQARYNQALRHMWGSLDTGYGMRRFVEMWQNRKQTTRAFRPVHRSHGENSELYYPDNHLSDEASAQARESGVFSDVTQETIKEVDWERVFYMSHRLFEAHIIPVHMTILIIASTLYMFVTDGKEDPHGLNWTFALSNMLRTIGVMLCACYIAMYERFHRICVDAREKEMKDAGLAEGMHFSRRSFKKNCLDYIMVPLVAPLYGSIPCIQAEICHFWTLDLTYTVSKKVTRQPQTPRTDAFADNMA</sequence>
<feature type="transmembrane region" description="Helical" evidence="2">
    <location>
        <begin position="60"/>
        <end position="88"/>
    </location>
</feature>
<dbReference type="PANTHER" id="PTHR36851">
    <property type="entry name" value="UNNAMED PRODUCT"/>
    <property type="match status" value="1"/>
</dbReference>
<organism evidence="4">
    <name type="scientific">Bionectria ochroleuca</name>
    <name type="common">Gliocladium roseum</name>
    <dbReference type="NCBI Taxonomy" id="29856"/>
    <lineage>
        <taxon>Eukaryota</taxon>
        <taxon>Fungi</taxon>
        <taxon>Dikarya</taxon>
        <taxon>Ascomycota</taxon>
        <taxon>Pezizomycotina</taxon>
        <taxon>Sordariomycetes</taxon>
        <taxon>Hypocreomycetidae</taxon>
        <taxon>Hypocreales</taxon>
        <taxon>Bionectriaceae</taxon>
        <taxon>Clonostachys</taxon>
    </lineage>
</organism>
<evidence type="ECO:0000313" key="5">
    <source>
        <dbReference type="EMBL" id="KAF9751426.1"/>
    </source>
</evidence>
<dbReference type="InterPro" id="IPR001173">
    <property type="entry name" value="Glyco_trans_2-like"/>
</dbReference>
<name>A0A0B7JQ53_BIOOC</name>
<reference evidence="5" key="2">
    <citation type="submission" date="2020-10" db="EMBL/GenBank/DDBJ databases">
        <title>High-Quality Genome Resource of Clonostachys rosea strain S41 by Oxford Nanopore Long-Read Sequencing.</title>
        <authorList>
            <person name="Wang H."/>
        </authorList>
    </citation>
    <scope>NUCLEOTIDE SEQUENCE</scope>
    <source>
        <strain evidence="5">S41</strain>
    </source>
</reference>
<reference evidence="4" key="1">
    <citation type="submission" date="2015-01" db="EMBL/GenBank/DDBJ databases">
        <authorList>
            <person name="Durling Mikael"/>
        </authorList>
    </citation>
    <scope>NUCLEOTIDE SEQUENCE</scope>
</reference>
<feature type="transmembrane region" description="Helical" evidence="2">
    <location>
        <begin position="507"/>
        <end position="530"/>
    </location>
</feature>
<keyword evidence="2" id="KW-0812">Transmembrane</keyword>
<evidence type="ECO:0000313" key="4">
    <source>
        <dbReference type="EMBL" id="CEO47129.1"/>
    </source>
</evidence>
<accession>A0A0B7JQ53</accession>
<dbReference type="Proteomes" id="UP000616885">
    <property type="component" value="Unassembled WGS sequence"/>
</dbReference>
<dbReference type="EMBL" id="JADCTT010000005">
    <property type="protein sequence ID" value="KAF9751426.1"/>
    <property type="molecule type" value="Genomic_DNA"/>
</dbReference>
<feature type="domain" description="Glycosyltransferase 2-like" evidence="3">
    <location>
        <begin position="267"/>
        <end position="542"/>
    </location>
</feature>
<feature type="transmembrane region" description="Helical" evidence="2">
    <location>
        <begin position="542"/>
        <end position="564"/>
    </location>
</feature>
<dbReference type="SUPFAM" id="SSF53448">
    <property type="entry name" value="Nucleotide-diphospho-sugar transferases"/>
    <property type="match status" value="1"/>
</dbReference>
<evidence type="ECO:0000256" key="1">
    <source>
        <dbReference type="SAM" id="MobiDB-lite"/>
    </source>
</evidence>
<dbReference type="PANTHER" id="PTHR36851:SF1">
    <property type="entry name" value="GLYCO_TRANS_2-LIKE DOMAIN-CONTAINING PROTEIN"/>
    <property type="match status" value="1"/>
</dbReference>
<feature type="compositionally biased region" description="Polar residues" evidence="1">
    <location>
        <begin position="122"/>
        <end position="132"/>
    </location>
</feature>
<gene>
    <name evidence="4" type="ORF">BN869_000003184_1</name>
    <name evidence="5" type="ORF">IM811_013220</name>
</gene>
<dbReference type="EMBL" id="CDPU01000006">
    <property type="protein sequence ID" value="CEO47129.1"/>
    <property type="molecule type" value="Genomic_DNA"/>
</dbReference>
<keyword evidence="2" id="KW-1133">Transmembrane helix</keyword>